<evidence type="ECO:0000313" key="2">
    <source>
        <dbReference type="EMBL" id="SDR74275.1"/>
    </source>
</evidence>
<evidence type="ECO:0008006" key="4">
    <source>
        <dbReference type="Google" id="ProtNLM"/>
    </source>
</evidence>
<name>A0A1H1LJT8_9ACTN</name>
<gene>
    <name evidence="2" type="ORF">SAMN04489717_0355</name>
</gene>
<dbReference type="Proteomes" id="UP000198983">
    <property type="component" value="Chromosome I"/>
</dbReference>
<accession>A0A1H1LJT8</accession>
<reference evidence="2 3" key="1">
    <citation type="submission" date="2016-10" db="EMBL/GenBank/DDBJ databases">
        <authorList>
            <person name="de Groot N.N."/>
        </authorList>
    </citation>
    <scope>NUCLEOTIDE SEQUENCE [LARGE SCALE GENOMIC DNA]</scope>
    <source>
        <strain evidence="2 3">DSM 22024</strain>
    </source>
</reference>
<evidence type="ECO:0000256" key="1">
    <source>
        <dbReference type="SAM" id="SignalP"/>
    </source>
</evidence>
<feature type="chain" id="PRO_5038413240" description="Secreted protein" evidence="1">
    <location>
        <begin position="26"/>
        <end position="166"/>
    </location>
</feature>
<evidence type="ECO:0000313" key="3">
    <source>
        <dbReference type="Proteomes" id="UP000198983"/>
    </source>
</evidence>
<keyword evidence="1" id="KW-0732">Signal</keyword>
<organism evidence="2 3">
    <name type="scientific">Actinopolymorpha singaporensis</name>
    <dbReference type="NCBI Taxonomy" id="117157"/>
    <lineage>
        <taxon>Bacteria</taxon>
        <taxon>Bacillati</taxon>
        <taxon>Actinomycetota</taxon>
        <taxon>Actinomycetes</taxon>
        <taxon>Propionibacteriales</taxon>
        <taxon>Actinopolymorphaceae</taxon>
        <taxon>Actinopolymorpha</taxon>
    </lineage>
</organism>
<dbReference type="STRING" id="117157.SAMN04489717_0355"/>
<dbReference type="AlphaFoldDB" id="A0A1H1LJT8"/>
<proteinExistence type="predicted"/>
<keyword evidence="3" id="KW-1185">Reference proteome</keyword>
<protein>
    <recommendedName>
        <fullName evidence="4">Secreted protein</fullName>
    </recommendedName>
</protein>
<dbReference type="EMBL" id="LT629732">
    <property type="protein sequence ID" value="SDR74275.1"/>
    <property type="molecule type" value="Genomic_DNA"/>
</dbReference>
<sequence>MRRWLPATLAITFAALGLSVPAATASQPKHQLVMSDTVAQKPTADASMPAVAPQHIVTCYVDAHPPRFGRDGKLYGWGDFYCSAQPDQVYRYVRLEYYNPRTGQWYPVAQNSSTVPFAGESPMASIKACAQNSPSTLWRTRVYQRGFHGTWDEDKKVSSTFRGYCM</sequence>
<feature type="signal peptide" evidence="1">
    <location>
        <begin position="1"/>
        <end position="25"/>
    </location>
</feature>